<feature type="region of interest" description="Disordered" evidence="2">
    <location>
        <begin position="103"/>
        <end position="124"/>
    </location>
</feature>
<feature type="compositionally biased region" description="Polar residues" evidence="2">
    <location>
        <begin position="108"/>
        <end position="119"/>
    </location>
</feature>
<dbReference type="EMBL" id="CAJVRL010000115">
    <property type="protein sequence ID" value="CAG8961790.1"/>
    <property type="molecule type" value="Genomic_DNA"/>
</dbReference>
<dbReference type="Pfam" id="PF02668">
    <property type="entry name" value="TauD"/>
    <property type="match status" value="1"/>
</dbReference>
<dbReference type="AlphaFoldDB" id="A0A9N9PZU1"/>
<proteinExistence type="predicted"/>
<dbReference type="OrthoDB" id="2960375at2759"/>
<protein>
    <recommendedName>
        <fullName evidence="3">TauD/TfdA-like domain-containing protein</fullName>
    </recommendedName>
</protein>
<sequence length="332" mass="37369">MEGNPFQRINKFGYSRRLSQISSIQAPRLSSSSETTHIRHIQSKLAENGIVKISLGFPDSKSEYLERLIRNLHQYHGHGLPIDHSASRGWFWDVRPTATTAKKELPSIASSHTSSPQARSETREAFPWHTDCSYEENPPRYFALQVLQHDRCNGGTTSVLQVDQIVKYLSPSTLASLSKPEFAIKVPPEFIKKSDEREIVGSLLDISGQNPGTMSAQLRFREDIIFPLTNEASSALNEFSSVLHGPEIKGEIVQLTPEILPRGSVVLIDNRRWLHARKYASPIAQLVVMRCVTNMENSEVNDPERHLRRVRWDATPFPSIAELQPNSAVVNA</sequence>
<evidence type="ECO:0000256" key="2">
    <source>
        <dbReference type="SAM" id="MobiDB-lite"/>
    </source>
</evidence>
<organism evidence="4 5">
    <name type="scientific">Hymenoscyphus fraxineus</name>
    <dbReference type="NCBI Taxonomy" id="746836"/>
    <lineage>
        <taxon>Eukaryota</taxon>
        <taxon>Fungi</taxon>
        <taxon>Dikarya</taxon>
        <taxon>Ascomycota</taxon>
        <taxon>Pezizomycotina</taxon>
        <taxon>Leotiomycetes</taxon>
        <taxon>Helotiales</taxon>
        <taxon>Helotiaceae</taxon>
        <taxon>Hymenoscyphus</taxon>
    </lineage>
</organism>
<dbReference type="InterPro" id="IPR042098">
    <property type="entry name" value="TauD-like_sf"/>
</dbReference>
<name>A0A9N9PZU1_9HELO</name>
<keyword evidence="1" id="KW-0560">Oxidoreductase</keyword>
<gene>
    <name evidence="4" type="ORF">HYFRA_00006333</name>
</gene>
<accession>A0A9N9PZU1</accession>
<dbReference type="Proteomes" id="UP000696280">
    <property type="component" value="Unassembled WGS sequence"/>
</dbReference>
<evidence type="ECO:0000313" key="5">
    <source>
        <dbReference type="Proteomes" id="UP000696280"/>
    </source>
</evidence>
<dbReference type="InterPro" id="IPR003819">
    <property type="entry name" value="TauD/TfdA-like"/>
</dbReference>
<dbReference type="SUPFAM" id="SSF51197">
    <property type="entry name" value="Clavaminate synthase-like"/>
    <property type="match status" value="1"/>
</dbReference>
<reference evidence="4" key="1">
    <citation type="submission" date="2021-07" db="EMBL/GenBank/DDBJ databases">
        <authorList>
            <person name="Durling M."/>
        </authorList>
    </citation>
    <scope>NUCLEOTIDE SEQUENCE</scope>
</reference>
<evidence type="ECO:0000259" key="3">
    <source>
        <dbReference type="Pfam" id="PF02668"/>
    </source>
</evidence>
<dbReference type="Gene3D" id="3.60.130.10">
    <property type="entry name" value="Clavaminate synthase-like"/>
    <property type="match status" value="1"/>
</dbReference>
<feature type="domain" description="TauD/TfdA-like" evidence="3">
    <location>
        <begin position="107"/>
        <end position="176"/>
    </location>
</feature>
<dbReference type="GO" id="GO:0016491">
    <property type="term" value="F:oxidoreductase activity"/>
    <property type="evidence" value="ECO:0007669"/>
    <property type="project" value="UniProtKB-KW"/>
</dbReference>
<keyword evidence="5" id="KW-1185">Reference proteome</keyword>
<evidence type="ECO:0000313" key="4">
    <source>
        <dbReference type="EMBL" id="CAG8961790.1"/>
    </source>
</evidence>
<evidence type="ECO:0000256" key="1">
    <source>
        <dbReference type="ARBA" id="ARBA00023002"/>
    </source>
</evidence>
<comment type="caution">
    <text evidence="4">The sequence shown here is derived from an EMBL/GenBank/DDBJ whole genome shotgun (WGS) entry which is preliminary data.</text>
</comment>